<protein>
    <recommendedName>
        <fullName evidence="10">C2H2-type domain-containing protein</fullName>
    </recommendedName>
</protein>
<dbReference type="KEGG" id="sgra:EX895_004816"/>
<evidence type="ECO:0000313" key="12">
    <source>
        <dbReference type="Proteomes" id="UP000306050"/>
    </source>
</evidence>
<dbReference type="GO" id="GO:0008270">
    <property type="term" value="F:zinc ion binding"/>
    <property type="evidence" value="ECO:0007669"/>
    <property type="project" value="UniProtKB-KW"/>
</dbReference>
<dbReference type="Gene3D" id="3.30.160.60">
    <property type="entry name" value="Classic Zinc Finger"/>
    <property type="match status" value="1"/>
</dbReference>
<dbReference type="GeneID" id="40727711"/>
<dbReference type="SMART" id="SM00451">
    <property type="entry name" value="ZnF_U1"/>
    <property type="match status" value="2"/>
</dbReference>
<dbReference type="SUPFAM" id="SSF57667">
    <property type="entry name" value="beta-beta-alpha zinc fingers"/>
    <property type="match status" value="3"/>
</dbReference>
<dbReference type="GO" id="GO:0005737">
    <property type="term" value="C:cytoplasm"/>
    <property type="evidence" value="ECO:0007669"/>
    <property type="project" value="UniProtKB-SubCell"/>
</dbReference>
<evidence type="ECO:0000259" key="10">
    <source>
        <dbReference type="PROSITE" id="PS00028"/>
    </source>
</evidence>
<dbReference type="AlphaFoldDB" id="A0A4U7KNR8"/>
<keyword evidence="4" id="KW-0479">Metal-binding</keyword>
<dbReference type="OrthoDB" id="19329at2759"/>
<dbReference type="InterPro" id="IPR013087">
    <property type="entry name" value="Znf_C2H2_type"/>
</dbReference>
<dbReference type="GO" id="GO:0003676">
    <property type="term" value="F:nucleic acid binding"/>
    <property type="evidence" value="ECO:0007669"/>
    <property type="project" value="InterPro"/>
</dbReference>
<keyword evidence="3" id="KW-0690">Ribosome biogenesis</keyword>
<keyword evidence="12" id="KW-1185">Reference proteome</keyword>
<dbReference type="InterPro" id="IPR022755">
    <property type="entry name" value="Znf_C2H2_jaz"/>
</dbReference>
<dbReference type="InterPro" id="IPR040025">
    <property type="entry name" value="Znf622/Rei1/Reh1"/>
</dbReference>
<comment type="caution">
    <text evidence="11">The sequence shown here is derived from an EMBL/GenBank/DDBJ whole genome shotgun (WGS) entry which is preliminary data.</text>
</comment>
<dbReference type="RefSeq" id="XP_029737976.1">
    <property type="nucleotide sequence ID" value="XM_029885410.1"/>
</dbReference>
<accession>A0A4U7KNR8</accession>
<feature type="domain" description="C2H2-type" evidence="10">
    <location>
        <begin position="96"/>
        <end position="118"/>
    </location>
</feature>
<comment type="similarity">
    <text evidence="8">Belongs to the REI1 family.</text>
</comment>
<organism evidence="11 12">
    <name type="scientific">Sporisorium graminicola</name>
    <dbReference type="NCBI Taxonomy" id="280036"/>
    <lineage>
        <taxon>Eukaryota</taxon>
        <taxon>Fungi</taxon>
        <taxon>Dikarya</taxon>
        <taxon>Basidiomycota</taxon>
        <taxon>Ustilaginomycotina</taxon>
        <taxon>Ustilaginomycetes</taxon>
        <taxon>Ustilaginales</taxon>
        <taxon>Ustilaginaceae</taxon>
        <taxon>Sporisorium</taxon>
    </lineage>
</organism>
<dbReference type="PANTHER" id="PTHR13182">
    <property type="entry name" value="ZINC FINGER PROTEIN 622"/>
    <property type="match status" value="1"/>
</dbReference>
<dbReference type="EMBL" id="SRRM01000018">
    <property type="protein sequence ID" value="TKY85991.1"/>
    <property type="molecule type" value="Genomic_DNA"/>
</dbReference>
<dbReference type="InterPro" id="IPR041661">
    <property type="entry name" value="ZN622/Rei1/Reh1_Znf-C2H2"/>
</dbReference>
<dbReference type="Proteomes" id="UP000306050">
    <property type="component" value="Chromosome SGRAM_5"/>
</dbReference>
<evidence type="ECO:0000256" key="6">
    <source>
        <dbReference type="ARBA" id="ARBA00022771"/>
    </source>
</evidence>
<evidence type="ECO:0000256" key="8">
    <source>
        <dbReference type="ARBA" id="ARBA00034126"/>
    </source>
</evidence>
<proteinExistence type="inferred from homology"/>
<gene>
    <name evidence="11" type="ORF">EX895_004816</name>
</gene>
<feature type="compositionally biased region" description="Polar residues" evidence="9">
    <location>
        <begin position="1"/>
        <end position="17"/>
    </location>
</feature>
<sequence>MATIVESSSGEPSSAPQYDQGYDDDTPLFTCLSCSIAFPNPEDQRAHYRSDLHRYNMKRRVANLPPVKADVFNAKILERRAALAQEAQTAVTPDKCEACDKKFASQNAYRDHLNAKKHKENLAKFEKKTASAAAAASQADSSSTTESTGADGEQVPLVFRVPKPAAEQTSSTSTSAPALTRTTTDAAIVAAEKKQTARDTLLVSENATEEQIQAAIDAKVASSRRIDPTHECIFCAKSGFAELKDTLAHMSKAHGFFIPDSEYIVDLPGLVSYLADKVSIGNICLYCNGRGKGFHNAESVRNHMLDKYHCKIAYSDPEDQLELGDFYDFTSSYPADEDEEWEDADGDEADVDQDGMQVDGEDQVRDLTITKTSSVADEERDDQIRYGDSELELVLPSGARLGHRSLRRYYQQSLRETPMGSSAADQNDLSRRYGGGGALARRLIAESGMGHHDGDGTLVTGRHGQVIKARNRGEAREAKKHITEFRDRNRREQYMTRIGFRNNNQKHFRDPLLQ</sequence>
<evidence type="ECO:0000256" key="2">
    <source>
        <dbReference type="ARBA" id="ARBA00022490"/>
    </source>
</evidence>
<feature type="region of interest" description="Disordered" evidence="9">
    <location>
        <begin position="337"/>
        <end position="359"/>
    </location>
</feature>
<dbReference type="SMART" id="SM00355">
    <property type="entry name" value="ZnF_C2H2"/>
    <property type="match status" value="4"/>
</dbReference>
<dbReference type="PANTHER" id="PTHR13182:SF8">
    <property type="entry name" value="CYTOPLASMIC 60S SUBUNIT BIOGENESIS FACTOR ZNF622"/>
    <property type="match status" value="1"/>
</dbReference>
<feature type="compositionally biased region" description="Acidic residues" evidence="9">
    <location>
        <begin position="337"/>
        <end position="353"/>
    </location>
</feature>
<keyword evidence="7" id="KW-0862">Zinc</keyword>
<evidence type="ECO:0000256" key="3">
    <source>
        <dbReference type="ARBA" id="ARBA00022517"/>
    </source>
</evidence>
<dbReference type="GO" id="GO:0030687">
    <property type="term" value="C:preribosome, large subunit precursor"/>
    <property type="evidence" value="ECO:0007669"/>
    <property type="project" value="TreeGrafter"/>
</dbReference>
<evidence type="ECO:0000313" key="11">
    <source>
        <dbReference type="EMBL" id="TKY85991.1"/>
    </source>
</evidence>
<name>A0A4U7KNR8_9BASI</name>
<keyword evidence="5" id="KW-0677">Repeat</keyword>
<evidence type="ECO:0000256" key="9">
    <source>
        <dbReference type="SAM" id="MobiDB-lite"/>
    </source>
</evidence>
<dbReference type="PROSITE" id="PS00028">
    <property type="entry name" value="ZINC_FINGER_C2H2_1"/>
    <property type="match status" value="2"/>
</dbReference>
<comment type="subcellular location">
    <subcellularLocation>
        <location evidence="1">Cytoplasm</location>
    </subcellularLocation>
</comment>
<dbReference type="InterPro" id="IPR036236">
    <property type="entry name" value="Znf_C2H2_sf"/>
</dbReference>
<feature type="region of interest" description="Disordered" evidence="9">
    <location>
        <begin position="134"/>
        <end position="155"/>
    </location>
</feature>
<dbReference type="Pfam" id="PF12171">
    <property type="entry name" value="zf-C2H2_jaz"/>
    <property type="match status" value="1"/>
</dbReference>
<reference evidence="11 12" key="1">
    <citation type="submission" date="2019-05" db="EMBL/GenBank/DDBJ databases">
        <title>Sporisorium graminicola CBS 10092 draft sequencing and annotation.</title>
        <authorList>
            <person name="Solano-Gonzalez S."/>
            <person name="Caddick M.X."/>
            <person name="Darby A."/>
        </authorList>
    </citation>
    <scope>NUCLEOTIDE SEQUENCE [LARGE SCALE GENOMIC DNA]</scope>
    <source>
        <strain evidence="11 12">CBS 10092</strain>
    </source>
</reference>
<dbReference type="InterPro" id="IPR003604">
    <property type="entry name" value="Matrin/U1-like-C_Znf_C2H2"/>
</dbReference>
<evidence type="ECO:0000256" key="5">
    <source>
        <dbReference type="ARBA" id="ARBA00022737"/>
    </source>
</evidence>
<evidence type="ECO:0000256" key="4">
    <source>
        <dbReference type="ARBA" id="ARBA00022723"/>
    </source>
</evidence>
<feature type="domain" description="C2H2-type" evidence="10">
    <location>
        <begin position="31"/>
        <end position="53"/>
    </location>
</feature>
<dbReference type="Pfam" id="PF12756">
    <property type="entry name" value="zf-C2H2_2"/>
    <property type="match status" value="1"/>
</dbReference>
<dbReference type="GO" id="GO:0042273">
    <property type="term" value="P:ribosomal large subunit biogenesis"/>
    <property type="evidence" value="ECO:0007669"/>
    <property type="project" value="TreeGrafter"/>
</dbReference>
<keyword evidence="6" id="KW-0863">Zinc-finger</keyword>
<feature type="region of interest" description="Disordered" evidence="9">
    <location>
        <begin position="1"/>
        <end position="22"/>
    </location>
</feature>
<evidence type="ECO:0000256" key="1">
    <source>
        <dbReference type="ARBA" id="ARBA00004496"/>
    </source>
</evidence>
<evidence type="ECO:0000256" key="7">
    <source>
        <dbReference type="ARBA" id="ARBA00022833"/>
    </source>
</evidence>
<feature type="compositionally biased region" description="Low complexity" evidence="9">
    <location>
        <begin position="134"/>
        <end position="148"/>
    </location>
</feature>
<keyword evidence="2" id="KW-0963">Cytoplasm</keyword>